<dbReference type="SUPFAM" id="SSF140984">
    <property type="entry name" value="PTPA-like"/>
    <property type="match status" value="1"/>
</dbReference>
<dbReference type="InterPro" id="IPR004327">
    <property type="entry name" value="Phstyr_phstse_ac"/>
</dbReference>
<evidence type="ECO:0000256" key="8">
    <source>
        <dbReference type="ARBA" id="ARBA00044786"/>
    </source>
</evidence>
<comment type="function">
    <text evidence="10">PPIases accelerate the folding of proteins. It catalyzes the cis-trans isomerization of proline imidic peptide bonds in oligopeptides.</text>
</comment>
<dbReference type="CDD" id="cd04087">
    <property type="entry name" value="PTPA"/>
    <property type="match status" value="1"/>
</dbReference>
<evidence type="ECO:0000256" key="9">
    <source>
        <dbReference type="ARBA" id="ARBA00044820"/>
    </source>
</evidence>
<comment type="similarity">
    <text evidence="3 10">Belongs to the PTPA-type PPIase family.</text>
</comment>
<gene>
    <name evidence="11" type="ORF">ODALV1_LOCUS19506</name>
</gene>
<sequence length="344" mass="38437">MADALGEDHIFIQPKKEIISPMDLDKWLKSEAYQELIGFLESLNEAVKGKAISVSVTPTPVVAGIVQMLDKIDEIIDQTPPIDQPQRFGNKAFATFYKKLQDDIHTLLQAALPNTFHKSIDEISVYMTESVGNSTRIDYGTGHEFSFVMFLYCLFRIGALDTQKTDDRIAAITCIFNKYMVLVRKLQVTYRMEPAGSHGVWSLDDFQFIPFIWGSSQFVGNPIIDPSSFTDPETVHKLASEYLFMGCIQYILQVKSGPFHEHSNQLWNISGTQSWSKINQGLIKMYKAEVLAKFPVVQHVLFGSLLSIKPIDPTKIAKSGRPGTGICSLTSGLQGISLPPKLNP</sequence>
<keyword evidence="6 10" id="KW-0697">Rotamase</keyword>
<dbReference type="PANTHER" id="PTHR10012">
    <property type="entry name" value="SERINE/THREONINE-PROTEIN PHOSPHATASE 2A REGULATORY SUBUNIT B"/>
    <property type="match status" value="1"/>
</dbReference>
<dbReference type="PIRSF" id="PIRSF016325">
    <property type="entry name" value="Phstyr_phstse_ac"/>
    <property type="match status" value="1"/>
</dbReference>
<evidence type="ECO:0000256" key="10">
    <source>
        <dbReference type="RuleBase" id="RU361210"/>
    </source>
</evidence>
<keyword evidence="5 10" id="KW-0963">Cytoplasm</keyword>
<name>A0ABP1R9T7_9HEXA</name>
<keyword evidence="12" id="KW-1185">Reference proteome</keyword>
<accession>A0ABP1R9T7</accession>
<evidence type="ECO:0000256" key="2">
    <source>
        <dbReference type="ARBA" id="ARBA00004496"/>
    </source>
</evidence>
<organism evidence="11 12">
    <name type="scientific">Orchesella dallaii</name>
    <dbReference type="NCBI Taxonomy" id="48710"/>
    <lineage>
        <taxon>Eukaryota</taxon>
        <taxon>Metazoa</taxon>
        <taxon>Ecdysozoa</taxon>
        <taxon>Arthropoda</taxon>
        <taxon>Hexapoda</taxon>
        <taxon>Collembola</taxon>
        <taxon>Entomobryomorpha</taxon>
        <taxon>Entomobryoidea</taxon>
        <taxon>Orchesellidae</taxon>
        <taxon>Orchesellinae</taxon>
        <taxon>Orchesella</taxon>
    </lineage>
</organism>
<dbReference type="Proteomes" id="UP001642540">
    <property type="component" value="Unassembled WGS sequence"/>
</dbReference>
<evidence type="ECO:0000313" key="11">
    <source>
        <dbReference type="EMBL" id="CAL8121718.1"/>
    </source>
</evidence>
<evidence type="ECO:0000256" key="3">
    <source>
        <dbReference type="ARBA" id="ARBA00011019"/>
    </source>
</evidence>
<evidence type="ECO:0000313" key="12">
    <source>
        <dbReference type="Proteomes" id="UP001642540"/>
    </source>
</evidence>
<dbReference type="Gene3D" id="1.20.120.1150">
    <property type="match status" value="1"/>
</dbReference>
<evidence type="ECO:0000256" key="5">
    <source>
        <dbReference type="ARBA" id="ARBA00022490"/>
    </source>
</evidence>
<proteinExistence type="inferred from homology"/>
<keyword evidence="7 10" id="KW-0413">Isomerase</keyword>
<dbReference type="PANTHER" id="PTHR10012:SF0">
    <property type="entry name" value="SERINE_THREONINE-PROTEIN PHOSPHATASE 2A ACTIVATOR"/>
    <property type="match status" value="1"/>
</dbReference>
<protein>
    <recommendedName>
        <fullName evidence="8 10">Serine/threonine-protein phosphatase 2A activator</fullName>
        <ecNumber evidence="4 10">5.2.1.8</ecNumber>
    </recommendedName>
    <alternativeName>
        <fullName evidence="9 10">Phosphotyrosyl phosphatase activator</fullName>
    </alternativeName>
</protein>
<evidence type="ECO:0000256" key="1">
    <source>
        <dbReference type="ARBA" id="ARBA00000971"/>
    </source>
</evidence>
<comment type="catalytic activity">
    <reaction evidence="1 10">
        <text>[protein]-peptidylproline (omega=180) = [protein]-peptidylproline (omega=0)</text>
        <dbReference type="Rhea" id="RHEA:16237"/>
        <dbReference type="Rhea" id="RHEA-COMP:10747"/>
        <dbReference type="Rhea" id="RHEA-COMP:10748"/>
        <dbReference type="ChEBI" id="CHEBI:83833"/>
        <dbReference type="ChEBI" id="CHEBI:83834"/>
        <dbReference type="EC" id="5.2.1.8"/>
    </reaction>
</comment>
<evidence type="ECO:0000256" key="7">
    <source>
        <dbReference type="ARBA" id="ARBA00023235"/>
    </source>
</evidence>
<comment type="caution">
    <text evidence="11">The sequence shown here is derived from an EMBL/GenBank/DDBJ whole genome shotgun (WGS) entry which is preliminary data.</text>
</comment>
<dbReference type="Pfam" id="PF03095">
    <property type="entry name" value="PTPA"/>
    <property type="match status" value="1"/>
</dbReference>
<reference evidence="11 12" key="1">
    <citation type="submission" date="2024-08" db="EMBL/GenBank/DDBJ databases">
        <authorList>
            <person name="Cucini C."/>
            <person name="Frati F."/>
        </authorList>
    </citation>
    <scope>NUCLEOTIDE SEQUENCE [LARGE SCALE GENOMIC DNA]</scope>
</reference>
<dbReference type="EC" id="5.2.1.8" evidence="4 10"/>
<evidence type="ECO:0000256" key="6">
    <source>
        <dbReference type="ARBA" id="ARBA00023110"/>
    </source>
</evidence>
<dbReference type="InterPro" id="IPR037218">
    <property type="entry name" value="PTPA_sf"/>
</dbReference>
<dbReference type="InterPro" id="IPR043170">
    <property type="entry name" value="PTPA_C_lid"/>
</dbReference>
<comment type="subcellular location">
    <subcellularLocation>
        <location evidence="2 10">Cytoplasm</location>
    </subcellularLocation>
</comment>
<evidence type="ECO:0000256" key="4">
    <source>
        <dbReference type="ARBA" id="ARBA00013194"/>
    </source>
</evidence>
<dbReference type="EMBL" id="CAXLJM020000066">
    <property type="protein sequence ID" value="CAL8121718.1"/>
    <property type="molecule type" value="Genomic_DNA"/>
</dbReference>